<evidence type="ECO:0000313" key="4">
    <source>
        <dbReference type="Ensembl" id="ENSCINP00000023997.2"/>
    </source>
</evidence>
<dbReference type="Proteomes" id="UP000008144">
    <property type="component" value="Chromosome 9"/>
</dbReference>
<dbReference type="SUPFAM" id="SSF50494">
    <property type="entry name" value="Trypsin-like serine proteases"/>
    <property type="match status" value="1"/>
</dbReference>
<organism evidence="4 5">
    <name type="scientific">Ciona intestinalis</name>
    <name type="common">Transparent sea squirt</name>
    <name type="synonym">Ascidia intestinalis</name>
    <dbReference type="NCBI Taxonomy" id="7719"/>
    <lineage>
        <taxon>Eukaryota</taxon>
        <taxon>Metazoa</taxon>
        <taxon>Chordata</taxon>
        <taxon>Tunicata</taxon>
        <taxon>Ascidiacea</taxon>
        <taxon>Phlebobranchia</taxon>
        <taxon>Cionidae</taxon>
        <taxon>Ciona</taxon>
    </lineage>
</organism>
<dbReference type="EMBL" id="EAAA01002964">
    <property type="status" value="NOT_ANNOTATED_CDS"/>
    <property type="molecule type" value="Genomic_DNA"/>
</dbReference>
<dbReference type="FunFam" id="2.40.10.10:FF:000166">
    <property type="entry name" value="Trypsin"/>
    <property type="match status" value="1"/>
</dbReference>
<keyword evidence="1" id="KW-1015">Disulfide bond</keyword>
<sequence length="262" mass="28183">IMLFYLLAFVALASDTHTTPMPSVIQPRFMGLHPTEKIVGGQQSSLGQFPWQVSMQQFGRHFCGGSLIAKKFVMCAAHCQISAGVTANLGAVNYNQPEQTIGQQTFTPHPQYNSNTFDYDYAVITLASEATLGGNVNTIKLAAQGKEYTGMASTSGWGYTTQFNQQTPTMMQYSDIPLVSQTSCQSVWGSVITITNRIQCAGGNGQISSCMGDSGGPLTIKDNGEDILIGAVSWVQSNCSPNYPGGYAKISAQRSWIDSIMS</sequence>
<dbReference type="STRING" id="7719.ENSCINP00000023997"/>
<protein>
    <submittedName>
        <fullName evidence="4">Chymotrypsinogen A-like</fullName>
    </submittedName>
</protein>
<reference evidence="4" key="3">
    <citation type="submission" date="2025-08" db="UniProtKB">
        <authorList>
            <consortium name="Ensembl"/>
        </authorList>
    </citation>
    <scope>IDENTIFICATION</scope>
</reference>
<dbReference type="SMART" id="SM00020">
    <property type="entry name" value="Tryp_SPc"/>
    <property type="match status" value="1"/>
</dbReference>
<dbReference type="InterPro" id="IPR033116">
    <property type="entry name" value="TRYPSIN_SER"/>
</dbReference>
<dbReference type="InParanoid" id="F6RAU0"/>
<dbReference type="InterPro" id="IPR009003">
    <property type="entry name" value="Peptidase_S1_PA"/>
</dbReference>
<dbReference type="AlphaFoldDB" id="F6RAU0"/>
<dbReference type="PROSITE" id="PS00135">
    <property type="entry name" value="TRYPSIN_SER"/>
    <property type="match status" value="1"/>
</dbReference>
<gene>
    <name evidence="4" type="primary">LOC100178009</name>
</gene>
<dbReference type="GO" id="GO:0004252">
    <property type="term" value="F:serine-type endopeptidase activity"/>
    <property type="evidence" value="ECO:0000318"/>
    <property type="project" value="GO_Central"/>
</dbReference>
<proteinExistence type="predicted"/>
<evidence type="ECO:0000313" key="5">
    <source>
        <dbReference type="Proteomes" id="UP000008144"/>
    </source>
</evidence>
<accession>F6RAU0</accession>
<evidence type="ECO:0000259" key="3">
    <source>
        <dbReference type="PROSITE" id="PS50240"/>
    </source>
</evidence>
<dbReference type="InterPro" id="IPR043504">
    <property type="entry name" value="Peptidase_S1_PA_chymotrypsin"/>
</dbReference>
<dbReference type="CDD" id="cd00190">
    <property type="entry name" value="Tryp_SPc"/>
    <property type="match status" value="1"/>
</dbReference>
<feature type="signal peptide" evidence="2">
    <location>
        <begin position="1"/>
        <end position="18"/>
    </location>
</feature>
<evidence type="ECO:0000256" key="1">
    <source>
        <dbReference type="ARBA" id="ARBA00023157"/>
    </source>
</evidence>
<dbReference type="PANTHER" id="PTHR24250:SF50">
    <property type="entry name" value="PEPTIDASE S1 DOMAIN-CONTAINING PROTEIN"/>
    <property type="match status" value="1"/>
</dbReference>
<dbReference type="Pfam" id="PF00089">
    <property type="entry name" value="Trypsin"/>
    <property type="match status" value="1"/>
</dbReference>
<evidence type="ECO:0000256" key="2">
    <source>
        <dbReference type="SAM" id="SignalP"/>
    </source>
</evidence>
<dbReference type="InterPro" id="IPR001254">
    <property type="entry name" value="Trypsin_dom"/>
</dbReference>
<keyword evidence="5" id="KW-1185">Reference proteome</keyword>
<dbReference type="HOGENOM" id="CLU_006842_7_6_1"/>
<dbReference type="PROSITE" id="PS50240">
    <property type="entry name" value="TRYPSIN_DOM"/>
    <property type="match status" value="1"/>
</dbReference>
<reference evidence="5" key="1">
    <citation type="journal article" date="2002" name="Science">
        <title>The draft genome of Ciona intestinalis: insights into chordate and vertebrate origins.</title>
        <authorList>
            <person name="Dehal P."/>
            <person name="Satou Y."/>
            <person name="Campbell R.K."/>
            <person name="Chapman J."/>
            <person name="Degnan B."/>
            <person name="De Tomaso A."/>
            <person name="Davidson B."/>
            <person name="Di Gregorio A."/>
            <person name="Gelpke M."/>
            <person name="Goodstein D.M."/>
            <person name="Harafuji N."/>
            <person name="Hastings K.E."/>
            <person name="Ho I."/>
            <person name="Hotta K."/>
            <person name="Huang W."/>
            <person name="Kawashima T."/>
            <person name="Lemaire P."/>
            <person name="Martinez D."/>
            <person name="Meinertzhagen I.A."/>
            <person name="Necula S."/>
            <person name="Nonaka M."/>
            <person name="Putnam N."/>
            <person name="Rash S."/>
            <person name="Saiga H."/>
            <person name="Satake M."/>
            <person name="Terry A."/>
            <person name="Yamada L."/>
            <person name="Wang H.G."/>
            <person name="Awazu S."/>
            <person name="Azumi K."/>
            <person name="Boore J."/>
            <person name="Branno M."/>
            <person name="Chin-Bow S."/>
            <person name="DeSantis R."/>
            <person name="Doyle S."/>
            <person name="Francino P."/>
            <person name="Keys D.N."/>
            <person name="Haga S."/>
            <person name="Hayashi H."/>
            <person name="Hino K."/>
            <person name="Imai K.S."/>
            <person name="Inaba K."/>
            <person name="Kano S."/>
            <person name="Kobayashi K."/>
            <person name="Kobayashi M."/>
            <person name="Lee B.I."/>
            <person name="Makabe K.W."/>
            <person name="Manohar C."/>
            <person name="Matassi G."/>
            <person name="Medina M."/>
            <person name="Mochizuki Y."/>
            <person name="Mount S."/>
            <person name="Morishita T."/>
            <person name="Miura S."/>
            <person name="Nakayama A."/>
            <person name="Nishizaka S."/>
            <person name="Nomoto H."/>
            <person name="Ohta F."/>
            <person name="Oishi K."/>
            <person name="Rigoutsos I."/>
            <person name="Sano M."/>
            <person name="Sasaki A."/>
            <person name="Sasakura Y."/>
            <person name="Shoguchi E."/>
            <person name="Shin-i T."/>
            <person name="Spagnuolo A."/>
            <person name="Stainier D."/>
            <person name="Suzuki M.M."/>
            <person name="Tassy O."/>
            <person name="Takatori N."/>
            <person name="Tokuoka M."/>
            <person name="Yagi K."/>
            <person name="Yoshizaki F."/>
            <person name="Wada S."/>
            <person name="Zhang C."/>
            <person name="Hyatt P.D."/>
            <person name="Larimer F."/>
            <person name="Detter C."/>
            <person name="Doggett N."/>
            <person name="Glavina T."/>
            <person name="Hawkins T."/>
            <person name="Richardson P."/>
            <person name="Lucas S."/>
            <person name="Kohara Y."/>
            <person name="Levine M."/>
            <person name="Satoh N."/>
            <person name="Rokhsar D.S."/>
        </authorList>
    </citation>
    <scope>NUCLEOTIDE SEQUENCE [LARGE SCALE GENOMIC DNA]</scope>
</reference>
<feature type="chain" id="PRO_5003345443" evidence="2">
    <location>
        <begin position="19"/>
        <end position="262"/>
    </location>
</feature>
<dbReference type="PRINTS" id="PR00722">
    <property type="entry name" value="CHYMOTRYPSIN"/>
</dbReference>
<dbReference type="Ensembl" id="ENSCINT00000024243.2">
    <property type="protein sequence ID" value="ENSCINP00000023997.2"/>
    <property type="gene ID" value="ENSCING00000012983.2"/>
</dbReference>
<dbReference type="GO" id="GO:0006508">
    <property type="term" value="P:proteolysis"/>
    <property type="evidence" value="ECO:0007669"/>
    <property type="project" value="InterPro"/>
</dbReference>
<dbReference type="GeneTree" id="ENSGT00940000166001"/>
<dbReference type="PANTHER" id="PTHR24250">
    <property type="entry name" value="CHYMOTRYPSIN-RELATED"/>
    <property type="match status" value="1"/>
</dbReference>
<reference evidence="4" key="2">
    <citation type="journal article" date="2008" name="Genome Biol.">
        <title>Improved genome assembly and evidence-based global gene model set for the chordate Ciona intestinalis: new insight into intron and operon populations.</title>
        <authorList>
            <person name="Satou Y."/>
            <person name="Mineta K."/>
            <person name="Ogasawara M."/>
            <person name="Sasakura Y."/>
            <person name="Shoguchi E."/>
            <person name="Ueno K."/>
            <person name="Yamada L."/>
            <person name="Matsumoto J."/>
            <person name="Wasserscheid J."/>
            <person name="Dewar K."/>
            <person name="Wiley G.B."/>
            <person name="Macmil S.L."/>
            <person name="Roe B.A."/>
            <person name="Zeller R.W."/>
            <person name="Hastings K.E."/>
            <person name="Lemaire P."/>
            <person name="Lindquist E."/>
            <person name="Endo T."/>
            <person name="Hotta K."/>
            <person name="Inaba K."/>
        </authorList>
    </citation>
    <scope>NUCLEOTIDE SEQUENCE [LARGE SCALE GENOMIC DNA]</scope>
    <source>
        <strain evidence="4">wild type</strain>
    </source>
</reference>
<dbReference type="OMA" id="TNRIQCA"/>
<dbReference type="InterPro" id="IPR001314">
    <property type="entry name" value="Peptidase_S1A"/>
</dbReference>
<dbReference type="Gene3D" id="2.40.10.10">
    <property type="entry name" value="Trypsin-like serine proteases"/>
    <property type="match status" value="1"/>
</dbReference>
<feature type="domain" description="Peptidase S1" evidence="3">
    <location>
        <begin position="38"/>
        <end position="262"/>
    </location>
</feature>
<name>F6RAU0_CIOIN</name>
<keyword evidence="2" id="KW-0732">Signal</keyword>
<reference evidence="4" key="4">
    <citation type="submission" date="2025-09" db="UniProtKB">
        <authorList>
            <consortium name="Ensembl"/>
        </authorList>
    </citation>
    <scope>IDENTIFICATION</scope>
</reference>